<gene>
    <name evidence="1" type="ORF">M5G11_25040</name>
</gene>
<keyword evidence="2" id="KW-1185">Reference proteome</keyword>
<dbReference type="Proteomes" id="UP001148203">
    <property type="component" value="Unassembled WGS sequence"/>
</dbReference>
<protein>
    <submittedName>
        <fullName evidence="1">DUF551 domain-containing protein</fullName>
    </submittedName>
</protein>
<accession>A0ABT5P0D9</accession>
<dbReference type="EMBL" id="JAMDGY010000108">
    <property type="protein sequence ID" value="MDD0993799.1"/>
    <property type="molecule type" value="Genomic_DNA"/>
</dbReference>
<comment type="caution">
    <text evidence="1">The sequence shown here is derived from an EMBL/GenBank/DDBJ whole genome shotgun (WGS) entry which is preliminary data.</text>
</comment>
<dbReference type="RefSeq" id="WP_273913555.1">
    <property type="nucleotide sequence ID" value="NZ_JAMDGX010000090.1"/>
</dbReference>
<evidence type="ECO:0000313" key="1">
    <source>
        <dbReference type="EMBL" id="MDD0993799.1"/>
    </source>
</evidence>
<name>A0ABT5P0D9_9PSED</name>
<proteinExistence type="predicted"/>
<reference evidence="1 2" key="1">
    <citation type="submission" date="2022-05" db="EMBL/GenBank/DDBJ databases">
        <title>Novel Pseudomonas spp. Isolated from a Rainbow Trout Aquaculture Facility.</title>
        <authorList>
            <person name="Testerman T."/>
            <person name="Graf J."/>
        </authorList>
    </citation>
    <scope>NUCLEOTIDE SEQUENCE [LARGE SCALE GENOMIC DNA]</scope>
    <source>
        <strain evidence="1 2">ID681</strain>
    </source>
</reference>
<organism evidence="1 2">
    <name type="scientific">Pseudomonas fontis</name>
    <dbReference type="NCBI Taxonomy" id="2942633"/>
    <lineage>
        <taxon>Bacteria</taxon>
        <taxon>Pseudomonadati</taxon>
        <taxon>Pseudomonadota</taxon>
        <taxon>Gammaproteobacteria</taxon>
        <taxon>Pseudomonadales</taxon>
        <taxon>Pseudomonadaceae</taxon>
        <taxon>Pseudomonas</taxon>
    </lineage>
</organism>
<sequence>MSAWQTIDSAPRDGTEIILRKGDRVTAGAWIEWSKSHPEHHSTTGEYLGEVEYDSGAHWASWDGGFCEDDEPTHWMPLPAPPTE</sequence>
<evidence type="ECO:0000313" key="2">
    <source>
        <dbReference type="Proteomes" id="UP001148203"/>
    </source>
</evidence>